<protein>
    <submittedName>
        <fullName evidence="2">Predicted nucleotidyltransferases</fullName>
    </submittedName>
</protein>
<proteinExistence type="predicted"/>
<organism evidence="2 3">
    <name type="scientific">Bergeriella denitrificans</name>
    <name type="common">Neisseria denitrificans</name>
    <dbReference type="NCBI Taxonomy" id="494"/>
    <lineage>
        <taxon>Bacteria</taxon>
        <taxon>Pseudomonadati</taxon>
        <taxon>Pseudomonadota</taxon>
        <taxon>Betaproteobacteria</taxon>
        <taxon>Neisseriales</taxon>
        <taxon>Neisseriaceae</taxon>
        <taxon>Bergeriella</taxon>
    </lineage>
</organism>
<dbReference type="Gene3D" id="3.30.460.10">
    <property type="entry name" value="Beta Polymerase, domain 2"/>
    <property type="match status" value="1"/>
</dbReference>
<feature type="domain" description="Polymerase nucleotidyl transferase" evidence="1">
    <location>
        <begin position="13"/>
        <end position="83"/>
    </location>
</feature>
<dbReference type="RefSeq" id="WP_066077099.1">
    <property type="nucleotide sequence ID" value="NZ_CP181246.1"/>
</dbReference>
<dbReference type="InterPro" id="IPR002934">
    <property type="entry name" value="Polymerase_NTP_transf_dom"/>
</dbReference>
<accession>A0A378UI76</accession>
<dbReference type="AlphaFoldDB" id="A0A378UI76"/>
<evidence type="ECO:0000313" key="2">
    <source>
        <dbReference type="EMBL" id="STZ76201.1"/>
    </source>
</evidence>
<name>A0A378UI76_BERDE</name>
<sequence>MSNLDIKPEELAIVRRILSRHIPQYEVRAFGSRAKGTAKPYSDLDLAVMTGQPLSLAEHAALSDDFSQSDLPWKVDIVDWAATGEAFRNVIARQYIVIQQAV</sequence>
<evidence type="ECO:0000259" key="1">
    <source>
        <dbReference type="Pfam" id="PF01909"/>
    </source>
</evidence>
<gene>
    <name evidence="2" type="ORF">NCTC10295_00961</name>
</gene>
<reference evidence="2 3" key="1">
    <citation type="submission" date="2018-06" db="EMBL/GenBank/DDBJ databases">
        <authorList>
            <consortium name="Pathogen Informatics"/>
            <person name="Doyle S."/>
        </authorList>
    </citation>
    <scope>NUCLEOTIDE SEQUENCE [LARGE SCALE GENOMIC DNA]</scope>
    <source>
        <strain evidence="2 3">NCTC10295</strain>
    </source>
</reference>
<keyword evidence="3" id="KW-1185">Reference proteome</keyword>
<dbReference type="Pfam" id="PF01909">
    <property type="entry name" value="NTP_transf_2"/>
    <property type="match status" value="1"/>
</dbReference>
<dbReference type="CDD" id="cd05403">
    <property type="entry name" value="NT_KNTase_like"/>
    <property type="match status" value="1"/>
</dbReference>
<dbReference type="EMBL" id="UGQS01000002">
    <property type="protein sequence ID" value="STZ76201.1"/>
    <property type="molecule type" value="Genomic_DNA"/>
</dbReference>
<dbReference type="GO" id="GO:0016779">
    <property type="term" value="F:nucleotidyltransferase activity"/>
    <property type="evidence" value="ECO:0007669"/>
    <property type="project" value="InterPro"/>
</dbReference>
<dbReference type="InterPro" id="IPR043519">
    <property type="entry name" value="NT_sf"/>
</dbReference>
<dbReference type="Proteomes" id="UP000254651">
    <property type="component" value="Unassembled WGS sequence"/>
</dbReference>
<evidence type="ECO:0000313" key="3">
    <source>
        <dbReference type="Proteomes" id="UP000254651"/>
    </source>
</evidence>
<dbReference type="SUPFAM" id="SSF81301">
    <property type="entry name" value="Nucleotidyltransferase"/>
    <property type="match status" value="1"/>
</dbReference>
<keyword evidence="2" id="KW-0808">Transferase</keyword>